<dbReference type="RefSeq" id="WP_209524574.1">
    <property type="nucleotide sequence ID" value="NZ_JAEEGA010000001.1"/>
</dbReference>
<dbReference type="InterPro" id="IPR009061">
    <property type="entry name" value="DNA-bd_dom_put_sf"/>
</dbReference>
<keyword evidence="2" id="KW-0805">Transcription regulation</keyword>
<comment type="caution">
    <text evidence="6">The sequence shown here is derived from an EMBL/GenBank/DDBJ whole genome shotgun (WGS) entry which is preliminary data.</text>
</comment>
<dbReference type="GO" id="GO:0003677">
    <property type="term" value="F:DNA binding"/>
    <property type="evidence" value="ECO:0007669"/>
    <property type="project" value="UniProtKB-KW"/>
</dbReference>
<evidence type="ECO:0000256" key="1">
    <source>
        <dbReference type="ARBA" id="ARBA00022491"/>
    </source>
</evidence>
<evidence type="ECO:0000313" key="7">
    <source>
        <dbReference type="Proteomes" id="UP000674938"/>
    </source>
</evidence>
<dbReference type="GO" id="GO:0003700">
    <property type="term" value="F:DNA-binding transcription factor activity"/>
    <property type="evidence" value="ECO:0007669"/>
    <property type="project" value="InterPro"/>
</dbReference>
<evidence type="ECO:0000256" key="4">
    <source>
        <dbReference type="ARBA" id="ARBA00023163"/>
    </source>
</evidence>
<sequence length="104" mass="12056">MIIDIALLKKMSVSIGEAANITGVPIRKLRYWEDKHIIQSVDEGLNKTRKFDYYEIKKIILIKELLDEGYTLEKAAEKVAIRIKNLQEAFDKMEQSQKEEPSSD</sequence>
<dbReference type="Proteomes" id="UP000674938">
    <property type="component" value="Unassembled WGS sequence"/>
</dbReference>
<keyword evidence="4" id="KW-0804">Transcription</keyword>
<dbReference type="PANTHER" id="PTHR30204">
    <property type="entry name" value="REDOX-CYCLING DRUG-SENSING TRANSCRIPTIONAL ACTIVATOR SOXR"/>
    <property type="match status" value="1"/>
</dbReference>
<evidence type="ECO:0000256" key="2">
    <source>
        <dbReference type="ARBA" id="ARBA00023015"/>
    </source>
</evidence>
<dbReference type="Pfam" id="PF13411">
    <property type="entry name" value="MerR_1"/>
    <property type="match status" value="1"/>
</dbReference>
<evidence type="ECO:0000256" key="3">
    <source>
        <dbReference type="ARBA" id="ARBA00023125"/>
    </source>
</evidence>
<keyword evidence="7" id="KW-1185">Reference proteome</keyword>
<dbReference type="PANTHER" id="PTHR30204:SF69">
    <property type="entry name" value="MERR-FAMILY TRANSCRIPTIONAL REGULATOR"/>
    <property type="match status" value="1"/>
</dbReference>
<gene>
    <name evidence="6" type="ORF">I6N95_01540</name>
</gene>
<dbReference type="SUPFAM" id="SSF46955">
    <property type="entry name" value="Putative DNA-binding domain"/>
    <property type="match status" value="1"/>
</dbReference>
<organism evidence="6 7">
    <name type="scientific">Vagococcus allomyrinae</name>
    <dbReference type="NCBI Taxonomy" id="2794353"/>
    <lineage>
        <taxon>Bacteria</taxon>
        <taxon>Bacillati</taxon>
        <taxon>Bacillota</taxon>
        <taxon>Bacilli</taxon>
        <taxon>Lactobacillales</taxon>
        <taxon>Enterococcaceae</taxon>
        <taxon>Vagococcus</taxon>
    </lineage>
</organism>
<keyword evidence="3" id="KW-0238">DNA-binding</keyword>
<evidence type="ECO:0000259" key="5">
    <source>
        <dbReference type="PROSITE" id="PS50937"/>
    </source>
</evidence>
<dbReference type="Gene3D" id="1.10.1660.10">
    <property type="match status" value="1"/>
</dbReference>
<dbReference type="EMBL" id="JAEEGA010000001">
    <property type="protein sequence ID" value="MBP1039681.1"/>
    <property type="molecule type" value="Genomic_DNA"/>
</dbReference>
<name>A0A940PA62_9ENTE</name>
<dbReference type="SMART" id="SM00422">
    <property type="entry name" value="HTH_MERR"/>
    <property type="match status" value="1"/>
</dbReference>
<accession>A0A940PA62</accession>
<dbReference type="AlphaFoldDB" id="A0A940PA62"/>
<dbReference type="InterPro" id="IPR047057">
    <property type="entry name" value="MerR_fam"/>
</dbReference>
<dbReference type="PROSITE" id="PS50937">
    <property type="entry name" value="HTH_MERR_2"/>
    <property type="match status" value="1"/>
</dbReference>
<evidence type="ECO:0000313" key="6">
    <source>
        <dbReference type="EMBL" id="MBP1039681.1"/>
    </source>
</evidence>
<protein>
    <submittedName>
        <fullName evidence="6">MerR family transcriptional regulator</fullName>
    </submittedName>
</protein>
<keyword evidence="1" id="KW-0678">Repressor</keyword>
<feature type="domain" description="HTH merR-type" evidence="5">
    <location>
        <begin position="14"/>
        <end position="81"/>
    </location>
</feature>
<proteinExistence type="predicted"/>
<reference evidence="6" key="1">
    <citation type="submission" date="2020-12" db="EMBL/GenBank/DDBJ databases">
        <title>Vagococcus allomyrinae sp. nov. and Enterococcus lavae sp. nov., isolated from the larvae of Allomyrina dichotoma.</title>
        <authorList>
            <person name="Lee S.D."/>
        </authorList>
    </citation>
    <scope>NUCLEOTIDE SEQUENCE</scope>
    <source>
        <strain evidence="6">BWB3-3</strain>
    </source>
</reference>
<dbReference type="InterPro" id="IPR000551">
    <property type="entry name" value="MerR-type_HTH_dom"/>
</dbReference>